<evidence type="ECO:0000256" key="2">
    <source>
        <dbReference type="SAM" id="Phobius"/>
    </source>
</evidence>
<feature type="transmembrane region" description="Helical" evidence="2">
    <location>
        <begin position="245"/>
        <end position="271"/>
    </location>
</feature>
<evidence type="ECO:0008006" key="5">
    <source>
        <dbReference type="Google" id="ProtNLM"/>
    </source>
</evidence>
<proteinExistence type="predicted"/>
<sequence>MSDSMLIQGREYISSKRASELSGYAQDYIGQLARKGLIDAQRVGGLWFVSMASLTQYKSNADTYVPQPPEKKETQDPDSLVSFDGKDHISASRAAKITGYHPDYVGQLARSGAIISRQVGNRWYVDREAIVTHKQQKDKLLGAVQAQSVGLGRRPMAEGIAKGNVSGGEDAPHTRYNGPGPFLTYTRDDRDLLPVIGKPDPASSQEDPSLEYSVPIRVVPQRQILQHEGHVKRVKLPRTVHGKTIYYGTFGKVATAALTIVIVLSFGFVTLRNSSVYTTTANPSGAVIQRNVFTAGAAGALQWIGNFARNFLVKEIIYKRGR</sequence>
<dbReference type="Proteomes" id="UP000176445">
    <property type="component" value="Unassembled WGS sequence"/>
</dbReference>
<accession>A0A1F6CNE3</accession>
<comment type="caution">
    <text evidence="3">The sequence shown here is derived from an EMBL/GenBank/DDBJ whole genome shotgun (WGS) entry which is preliminary data.</text>
</comment>
<reference evidence="3 4" key="1">
    <citation type="journal article" date="2016" name="Nat. Commun.">
        <title>Thousands of microbial genomes shed light on interconnected biogeochemical processes in an aquifer system.</title>
        <authorList>
            <person name="Anantharaman K."/>
            <person name="Brown C.T."/>
            <person name="Hug L.A."/>
            <person name="Sharon I."/>
            <person name="Castelle C.J."/>
            <person name="Probst A.J."/>
            <person name="Thomas B.C."/>
            <person name="Singh A."/>
            <person name="Wilkins M.J."/>
            <person name="Karaoz U."/>
            <person name="Brodie E.L."/>
            <person name="Williams K.H."/>
            <person name="Hubbard S.S."/>
            <person name="Banfield J.F."/>
        </authorList>
    </citation>
    <scope>NUCLEOTIDE SEQUENCE [LARGE SCALE GENOMIC DNA]</scope>
</reference>
<dbReference type="AlphaFoldDB" id="A0A1F6CNE3"/>
<dbReference type="EMBL" id="MFKW01000050">
    <property type="protein sequence ID" value="OGG50531.1"/>
    <property type="molecule type" value="Genomic_DNA"/>
</dbReference>
<feature type="transmembrane region" description="Helical" evidence="2">
    <location>
        <begin position="291"/>
        <end position="312"/>
    </location>
</feature>
<evidence type="ECO:0000313" key="4">
    <source>
        <dbReference type="Proteomes" id="UP000176445"/>
    </source>
</evidence>
<evidence type="ECO:0000313" key="3">
    <source>
        <dbReference type="EMBL" id="OGG50531.1"/>
    </source>
</evidence>
<gene>
    <name evidence="3" type="ORF">A2704_02600</name>
</gene>
<keyword evidence="2" id="KW-0472">Membrane</keyword>
<keyword evidence="2" id="KW-1133">Transmembrane helix</keyword>
<name>A0A1F6CNE3_9BACT</name>
<protein>
    <recommendedName>
        <fullName evidence="5">Helix-turn-helix domain-containing protein</fullName>
    </recommendedName>
</protein>
<evidence type="ECO:0000256" key="1">
    <source>
        <dbReference type="SAM" id="MobiDB-lite"/>
    </source>
</evidence>
<keyword evidence="2" id="KW-0812">Transmembrane</keyword>
<feature type="region of interest" description="Disordered" evidence="1">
    <location>
        <begin position="161"/>
        <end position="180"/>
    </location>
</feature>
<organism evidence="3 4">
    <name type="scientific">Candidatus Kaiserbacteria bacterium RIFCSPHIGHO2_01_FULL_54_36b</name>
    <dbReference type="NCBI Taxonomy" id="1798483"/>
    <lineage>
        <taxon>Bacteria</taxon>
        <taxon>Candidatus Kaiseribacteriota</taxon>
    </lineage>
</organism>